<dbReference type="KEGG" id="fsm:CCS41_14610"/>
<keyword evidence="2" id="KW-1185">Reference proteome</keyword>
<organism evidence="1 2">
    <name type="scientific">Candidatus Fukatsuia symbiotica</name>
    <dbReference type="NCBI Taxonomy" id="1878942"/>
    <lineage>
        <taxon>Bacteria</taxon>
        <taxon>Pseudomonadati</taxon>
        <taxon>Pseudomonadota</taxon>
        <taxon>Gammaproteobacteria</taxon>
        <taxon>Enterobacterales</taxon>
        <taxon>Yersiniaceae</taxon>
        <taxon>Candidatus Fukatsuia</taxon>
    </lineage>
</organism>
<dbReference type="RefSeq" id="WP_119797944.1">
    <property type="nucleotide sequence ID" value="NZ_CP021661.1"/>
</dbReference>
<reference evidence="1 2" key="1">
    <citation type="submission" date="2017-05" db="EMBL/GenBank/DDBJ databases">
        <title>Genome sequence of Candidatus Fukatsuia symbiotica and Candidatus Hamiltonella defensa from Acyrthosiphon pisum strain 5D.</title>
        <authorList>
            <person name="Patel V.A."/>
            <person name="Chevignon G."/>
            <person name="Russell J.A."/>
            <person name="Oliver K.M."/>
        </authorList>
    </citation>
    <scope>NUCLEOTIDE SEQUENCE [LARGE SCALE GENOMIC DNA]</scope>
    <source>
        <strain evidence="1 2">5D</strain>
        <plasmid evidence="1 2">p5D_Fsymbiotica-2</plasmid>
    </source>
</reference>
<sequence length="99" mass="12110">MNARQRCRLRRQIRYRKKCQRNDEIRQLRLNAIKKREKETRSIENIIDNIFGLKPKLRQRDDRINVWVEFITLMKKADNTAQTASFTNRCLPDVYLYKP</sequence>
<dbReference type="AlphaFoldDB" id="A0A2U8I908"/>
<dbReference type="OrthoDB" id="6445142at2"/>
<keyword evidence="1" id="KW-0614">Plasmid</keyword>
<protein>
    <submittedName>
        <fullName evidence="1">Uncharacterized protein</fullName>
    </submittedName>
</protein>
<dbReference type="EMBL" id="CP021661">
    <property type="protein sequence ID" value="AWK15641.1"/>
    <property type="molecule type" value="Genomic_DNA"/>
</dbReference>
<dbReference type="Proteomes" id="UP000261875">
    <property type="component" value="Plasmid p5D_Fsymbiotica-2"/>
</dbReference>
<geneLocation type="plasmid" evidence="1 2">
    <name>p5D_Fsymbiotica-2</name>
</geneLocation>
<gene>
    <name evidence="1" type="ORF">CCS41_14610</name>
</gene>
<evidence type="ECO:0000313" key="2">
    <source>
        <dbReference type="Proteomes" id="UP000261875"/>
    </source>
</evidence>
<proteinExistence type="predicted"/>
<accession>A0A2U8I908</accession>
<evidence type="ECO:0000313" key="1">
    <source>
        <dbReference type="EMBL" id="AWK15641.1"/>
    </source>
</evidence>
<name>A0A2U8I908_9GAMM</name>